<organism evidence="2">
    <name type="scientific">Saccharolobus islandicus</name>
    <name type="common">Sulfolobus islandicus</name>
    <dbReference type="NCBI Taxonomy" id="43080"/>
    <lineage>
        <taxon>Archaea</taxon>
        <taxon>Thermoproteota</taxon>
        <taxon>Thermoprotei</taxon>
        <taxon>Sulfolobales</taxon>
        <taxon>Sulfolobaceae</taxon>
        <taxon>Saccharolobus</taxon>
    </lineage>
</organism>
<protein>
    <submittedName>
        <fullName evidence="2">Uncharacterized protein</fullName>
    </submittedName>
</protein>
<dbReference type="RefSeq" id="WP_012386938.1">
    <property type="nucleotide sequence ID" value="NC_010597.1"/>
</dbReference>
<feature type="transmembrane region" description="Helical" evidence="1">
    <location>
        <begin position="21"/>
        <end position="38"/>
    </location>
</feature>
<sequence length="85" mass="9222">MKGVMSLGKKLRKNGMHETTWYTFGAAAAVPLIGNTVLSNVNINGFNAAIVTDIVGGGLAGAGFYELMNWALPRLLLWLEKRSRK</sequence>
<reference evidence="2" key="1">
    <citation type="journal article" date="2006" name="Microbiology">
        <title>Two novel conjugative plasmids from a single strain of Sulfolobus.</title>
        <authorList>
            <person name="Erauso G."/>
            <person name="Stedman K.M."/>
            <person name="van de Werken H.J."/>
            <person name="Zillig W."/>
            <person name="van der Oost J."/>
        </authorList>
    </citation>
    <scope>NUCLEOTIDE SEQUENCE</scope>
    <source>
        <strain evidence="2">SOG2/4</strain>
        <plasmid evidence="2">pSOG1</plasmid>
    </source>
</reference>
<keyword evidence="1" id="KW-0472">Membrane</keyword>
<evidence type="ECO:0000256" key="1">
    <source>
        <dbReference type="SAM" id="Phobius"/>
    </source>
</evidence>
<keyword evidence="1" id="KW-1133">Transmembrane helix</keyword>
<geneLocation type="plasmid" evidence="2">
    <name>pSOG1</name>
</geneLocation>
<dbReference type="AlphaFoldDB" id="Q0ZNV7"/>
<accession>Q0ZNV7</accession>
<feature type="transmembrane region" description="Helical" evidence="1">
    <location>
        <begin position="58"/>
        <end position="79"/>
    </location>
</feature>
<keyword evidence="2" id="KW-0614">Plasmid</keyword>
<dbReference type="EMBL" id="DQ335583">
    <property type="protein sequence ID" value="ABE99609.1"/>
    <property type="molecule type" value="Genomic_DNA"/>
</dbReference>
<evidence type="ECO:0000313" key="2">
    <source>
        <dbReference type="EMBL" id="ABE99609.1"/>
    </source>
</evidence>
<name>Q0ZNV7_SACIS</name>
<keyword evidence="1" id="KW-0812">Transmembrane</keyword>
<proteinExistence type="predicted"/>